<evidence type="ECO:0000256" key="9">
    <source>
        <dbReference type="ARBA" id="ARBA00023136"/>
    </source>
</evidence>
<dbReference type="Pfam" id="PF00593">
    <property type="entry name" value="TonB_dep_Rec_b-barrel"/>
    <property type="match status" value="1"/>
</dbReference>
<evidence type="ECO:0000256" key="11">
    <source>
        <dbReference type="PROSITE-ProRule" id="PRU01360"/>
    </source>
</evidence>
<keyword evidence="5 11" id="KW-0812">Transmembrane</keyword>
<comment type="similarity">
    <text evidence="11 12">Belongs to the TonB-dependent receptor family.</text>
</comment>
<keyword evidence="17" id="KW-1185">Reference proteome</keyword>
<evidence type="ECO:0000313" key="16">
    <source>
        <dbReference type="EMBL" id="SDM79441.1"/>
    </source>
</evidence>
<evidence type="ECO:0000259" key="15">
    <source>
        <dbReference type="Pfam" id="PF07715"/>
    </source>
</evidence>
<sequence>MKIFSKAAVMGTTAILSGLIAASGALAQVETITVTAQKREQTLQDTPVSVAVVTGEQIEQSQIRDAADLQMLVPSLRVSEFATSTNTEFNLRGIGTSSFNPGLEPSVGVFIDGVYRPRSGSAINDLLSVERVEVIRGPQSTLFGRNTPAGVVSILTQKPEYEFGYTGEVTIGNFGSRILRGTVTGPLSDSMAFRLDATTHTNDGYMTAEDGRAINNRDRQSYRGQLLWNPGDNTEVRVIADFGTIDENCCAAPFAYYDPIDLGAIVGLGGTAVPADPHGGRIAIDGDLNTVLDTSGISFQVDHDFDAFTLTSITAWRNYDEDQNFDADFSDLDLVSDRHIQNQYDSFTQEFRLTSTGDNTIDWMLGGFYYDNQLHFRNSTPYGADARNFFDAASAPSVAALVSSLGLPAGTGGISLLEFFLDMNEGAGVGNFVPLASGSAALPTTPAEGFIDTTHGLISEDYQYDTEAWSIFGQLDFNVTDNFTVTVGGRYSNEDKTMVTQINQPDPMSAFSFLDLAQDLRLVAPGFCNPGLFPVIGGDACAYLVPVVLLGQGATHYPDPLGGAPIPIDPTSPLPSYLAGTAFNPLLGFSAFQNWEPVNAADFPTSRNDTNFSGNIIMSYDVSDTLNVYASYATGFKPGGFNVSTNAAFTGVFEFEEETSSSFEIGMKGALFDNHFAYAVALFDQEIEGFQTNNFVGNGFALENAGSIQVSGLEFEGTWAPTPGLVFTGGFTYLFESKYGDYQFAPCPDGFNGVGVWDAGDPDFALCEVGAERTNTAGVTALFNDLTGRDRGNSEFVGSITGTYTWAVADTMEAFVRAEATNISSFGLMTSQDPRTFANQDGFTMVNGSFGIGADDGRWGLQFWGRNLFEQEYVKGAFPSVGYLGSSVNAYPGDPRTYGVTLRIRG</sequence>
<keyword evidence="16" id="KW-0675">Receptor</keyword>
<dbReference type="Gene3D" id="2.40.170.20">
    <property type="entry name" value="TonB-dependent receptor, beta-barrel domain"/>
    <property type="match status" value="3"/>
</dbReference>
<keyword evidence="7" id="KW-0406">Ion transport</keyword>
<feature type="domain" description="TonB-dependent receptor plug" evidence="15">
    <location>
        <begin position="43"/>
        <end position="151"/>
    </location>
</feature>
<dbReference type="InterPro" id="IPR000531">
    <property type="entry name" value="Beta-barrel_TonB"/>
</dbReference>
<accession>A0A1G9W5G9</accession>
<comment type="subcellular location">
    <subcellularLocation>
        <location evidence="1 11">Cell outer membrane</location>
        <topology evidence="1 11">Multi-pass membrane protein</topology>
    </subcellularLocation>
</comment>
<dbReference type="PANTHER" id="PTHR32552:SF81">
    <property type="entry name" value="TONB-DEPENDENT OUTER MEMBRANE RECEPTOR"/>
    <property type="match status" value="1"/>
</dbReference>
<evidence type="ECO:0000313" key="17">
    <source>
        <dbReference type="Proteomes" id="UP000199759"/>
    </source>
</evidence>
<dbReference type="Proteomes" id="UP000199759">
    <property type="component" value="Unassembled WGS sequence"/>
</dbReference>
<dbReference type="GO" id="GO:0009279">
    <property type="term" value="C:cell outer membrane"/>
    <property type="evidence" value="ECO:0007669"/>
    <property type="project" value="UniProtKB-SubCell"/>
</dbReference>
<evidence type="ECO:0000259" key="14">
    <source>
        <dbReference type="Pfam" id="PF00593"/>
    </source>
</evidence>
<dbReference type="STRING" id="144026.SAMN04488568_12234"/>
<gene>
    <name evidence="16" type="ORF">SAMN04488568_12234</name>
</gene>
<feature type="domain" description="TonB-dependent receptor-like beta-barrel" evidence="14">
    <location>
        <begin position="303"/>
        <end position="868"/>
    </location>
</feature>
<evidence type="ECO:0000256" key="3">
    <source>
        <dbReference type="ARBA" id="ARBA00022452"/>
    </source>
</evidence>
<keyword evidence="13" id="KW-0732">Signal</keyword>
<dbReference type="GO" id="GO:0006826">
    <property type="term" value="P:iron ion transport"/>
    <property type="evidence" value="ECO:0007669"/>
    <property type="project" value="UniProtKB-KW"/>
</dbReference>
<evidence type="ECO:0000256" key="10">
    <source>
        <dbReference type="ARBA" id="ARBA00023237"/>
    </source>
</evidence>
<dbReference type="PROSITE" id="PS52016">
    <property type="entry name" value="TONB_DEPENDENT_REC_3"/>
    <property type="match status" value="1"/>
</dbReference>
<dbReference type="PANTHER" id="PTHR32552">
    <property type="entry name" value="FERRICHROME IRON RECEPTOR-RELATED"/>
    <property type="match status" value="1"/>
</dbReference>
<evidence type="ECO:0000256" key="6">
    <source>
        <dbReference type="ARBA" id="ARBA00023004"/>
    </source>
</evidence>
<proteinExistence type="inferred from homology"/>
<evidence type="ECO:0000256" key="12">
    <source>
        <dbReference type="RuleBase" id="RU003357"/>
    </source>
</evidence>
<dbReference type="AlphaFoldDB" id="A0A1G9W5G9"/>
<keyword evidence="10 11" id="KW-0998">Cell outer membrane</keyword>
<keyword evidence="4" id="KW-0410">Iron transport</keyword>
<evidence type="ECO:0000256" key="13">
    <source>
        <dbReference type="SAM" id="SignalP"/>
    </source>
</evidence>
<keyword evidence="2 11" id="KW-0813">Transport</keyword>
<keyword evidence="9 11" id="KW-0472">Membrane</keyword>
<keyword evidence="6" id="KW-0408">Iron</keyword>
<feature type="chain" id="PRO_5011586515" evidence="13">
    <location>
        <begin position="28"/>
        <end position="906"/>
    </location>
</feature>
<keyword evidence="8 12" id="KW-0798">TonB box</keyword>
<dbReference type="RefSeq" id="WP_091771729.1">
    <property type="nucleotide sequence ID" value="NZ_FNHG01000022.1"/>
</dbReference>
<dbReference type="SUPFAM" id="SSF56935">
    <property type="entry name" value="Porins"/>
    <property type="match status" value="1"/>
</dbReference>
<dbReference type="InterPro" id="IPR039426">
    <property type="entry name" value="TonB-dep_rcpt-like"/>
</dbReference>
<dbReference type="InterPro" id="IPR012910">
    <property type="entry name" value="Plug_dom"/>
</dbReference>
<evidence type="ECO:0000256" key="2">
    <source>
        <dbReference type="ARBA" id="ARBA00022448"/>
    </source>
</evidence>
<evidence type="ECO:0000256" key="4">
    <source>
        <dbReference type="ARBA" id="ARBA00022496"/>
    </source>
</evidence>
<dbReference type="Pfam" id="PF07715">
    <property type="entry name" value="Plug"/>
    <property type="match status" value="1"/>
</dbReference>
<protein>
    <submittedName>
        <fullName evidence="16">TonB-dependent Receptor Plug Domain</fullName>
    </submittedName>
</protein>
<feature type="signal peptide" evidence="13">
    <location>
        <begin position="1"/>
        <end position="27"/>
    </location>
</feature>
<name>A0A1G9W5G9_9PROT</name>
<reference evidence="16 17" key="1">
    <citation type="submission" date="2016-10" db="EMBL/GenBank/DDBJ databases">
        <authorList>
            <person name="de Groot N.N."/>
        </authorList>
    </citation>
    <scope>NUCLEOTIDE SEQUENCE [LARGE SCALE GENOMIC DNA]</scope>
    <source>
        <strain evidence="16 17">DSM 16077</strain>
    </source>
</reference>
<evidence type="ECO:0000256" key="1">
    <source>
        <dbReference type="ARBA" id="ARBA00004571"/>
    </source>
</evidence>
<evidence type="ECO:0000256" key="7">
    <source>
        <dbReference type="ARBA" id="ARBA00023065"/>
    </source>
</evidence>
<evidence type="ECO:0000256" key="8">
    <source>
        <dbReference type="ARBA" id="ARBA00023077"/>
    </source>
</evidence>
<keyword evidence="3 11" id="KW-1134">Transmembrane beta strand</keyword>
<evidence type="ECO:0000256" key="5">
    <source>
        <dbReference type="ARBA" id="ARBA00022692"/>
    </source>
</evidence>
<dbReference type="InterPro" id="IPR036942">
    <property type="entry name" value="Beta-barrel_TonB_sf"/>
</dbReference>
<dbReference type="OrthoDB" id="7313036at2"/>
<dbReference type="EMBL" id="FNHG01000022">
    <property type="protein sequence ID" value="SDM79441.1"/>
    <property type="molecule type" value="Genomic_DNA"/>
</dbReference>
<organism evidence="16 17">
    <name type="scientific">Maricaulis salignorans</name>
    <dbReference type="NCBI Taxonomy" id="144026"/>
    <lineage>
        <taxon>Bacteria</taxon>
        <taxon>Pseudomonadati</taxon>
        <taxon>Pseudomonadota</taxon>
        <taxon>Alphaproteobacteria</taxon>
        <taxon>Maricaulales</taxon>
        <taxon>Maricaulaceae</taxon>
        <taxon>Maricaulis</taxon>
    </lineage>
</organism>